<gene>
    <name evidence="1" type="ORF">RM590_34420</name>
</gene>
<sequence>MIANVAGPGAPLSLIHWDDLGLTRSYDGQTAMFQAGKLNDLLGLSFAERRETRPIRYVLWHPGATATGLVGDYDETSAAHVATLKRHGKPASVAAARIAATLDDPPAEPLSAFVETRRIAITPATGFDASAARRLETLTEDLLAPAVRPTERP</sequence>
<dbReference type="Proteomes" id="UP001183246">
    <property type="component" value="Unassembled WGS sequence"/>
</dbReference>
<name>A0ABU2N130_9ACTN</name>
<dbReference type="EMBL" id="JAVREL010000036">
    <property type="protein sequence ID" value="MDT0347621.1"/>
    <property type="molecule type" value="Genomic_DNA"/>
</dbReference>
<reference evidence="2" key="1">
    <citation type="submission" date="2023-07" db="EMBL/GenBank/DDBJ databases">
        <title>30 novel species of actinomycetes from the DSMZ collection.</title>
        <authorList>
            <person name="Nouioui I."/>
        </authorList>
    </citation>
    <scope>NUCLEOTIDE SEQUENCE [LARGE SCALE GENOMIC DNA]</scope>
    <source>
        <strain evidence="2">DSM 44938</strain>
    </source>
</reference>
<evidence type="ECO:0000313" key="2">
    <source>
        <dbReference type="Proteomes" id="UP001183246"/>
    </source>
</evidence>
<evidence type="ECO:0000313" key="1">
    <source>
        <dbReference type="EMBL" id="MDT0347621.1"/>
    </source>
</evidence>
<proteinExistence type="predicted"/>
<dbReference type="RefSeq" id="WP_311708744.1">
    <property type="nucleotide sequence ID" value="NZ_JAVREL010000036.1"/>
</dbReference>
<accession>A0ABU2N130</accession>
<comment type="caution">
    <text evidence="1">The sequence shown here is derived from an EMBL/GenBank/DDBJ whole genome shotgun (WGS) entry which is preliminary data.</text>
</comment>
<protein>
    <recommendedName>
        <fullName evidence="3">Oxidoreductase</fullName>
    </recommendedName>
</protein>
<organism evidence="1 2">
    <name type="scientific">Streptomyces litchfieldiae</name>
    <dbReference type="NCBI Taxonomy" id="3075543"/>
    <lineage>
        <taxon>Bacteria</taxon>
        <taxon>Bacillati</taxon>
        <taxon>Actinomycetota</taxon>
        <taxon>Actinomycetes</taxon>
        <taxon>Kitasatosporales</taxon>
        <taxon>Streptomycetaceae</taxon>
        <taxon>Streptomyces</taxon>
    </lineage>
</organism>
<evidence type="ECO:0008006" key="3">
    <source>
        <dbReference type="Google" id="ProtNLM"/>
    </source>
</evidence>
<keyword evidence="2" id="KW-1185">Reference proteome</keyword>